<dbReference type="Proteomes" id="UP000531840">
    <property type="component" value="Unassembled WGS sequence"/>
</dbReference>
<dbReference type="InterPro" id="IPR027417">
    <property type="entry name" value="P-loop_NTPase"/>
</dbReference>
<dbReference type="SUPFAM" id="SSF52540">
    <property type="entry name" value="P-loop containing nucleoside triphosphate hydrolases"/>
    <property type="match status" value="1"/>
</dbReference>
<sequence length="91" mass="10391">MKIILETQEKTNLSAGQLQKLGIARALVEKEKVLILDEILANLDEKSEKSISNLLKELDMTIIVISHRLGNLSEFMKVYKIENKNLVEVRN</sequence>
<evidence type="ECO:0000256" key="3">
    <source>
        <dbReference type="ARBA" id="ARBA00022741"/>
    </source>
</evidence>
<keyword evidence="4 6" id="KW-0067">ATP-binding</keyword>
<dbReference type="InterPro" id="IPR003439">
    <property type="entry name" value="ABC_transporter-like_ATP-bd"/>
</dbReference>
<dbReference type="GO" id="GO:0005524">
    <property type="term" value="F:ATP binding"/>
    <property type="evidence" value="ECO:0007669"/>
    <property type="project" value="UniProtKB-KW"/>
</dbReference>
<comment type="similarity">
    <text evidence="1">Belongs to the ABC transporter superfamily.</text>
</comment>
<proteinExistence type="inferred from homology"/>
<evidence type="ECO:0000256" key="2">
    <source>
        <dbReference type="ARBA" id="ARBA00022448"/>
    </source>
</evidence>
<name>A0ABX2SXS5_9BACL</name>
<protein>
    <submittedName>
        <fullName evidence="6">ATP-binding cassette domain-containing protein</fullName>
    </submittedName>
</protein>
<dbReference type="InterPro" id="IPR050095">
    <property type="entry name" value="ECF_ABC_transporter_ATP-bd"/>
</dbReference>
<accession>A0ABX2SXS5</accession>
<evidence type="ECO:0000256" key="1">
    <source>
        <dbReference type="ARBA" id="ARBA00005417"/>
    </source>
</evidence>
<evidence type="ECO:0000256" key="4">
    <source>
        <dbReference type="ARBA" id="ARBA00022840"/>
    </source>
</evidence>
<keyword evidence="3" id="KW-0547">Nucleotide-binding</keyword>
<feature type="domain" description="ABC transporter" evidence="5">
    <location>
        <begin position="9"/>
        <end position="39"/>
    </location>
</feature>
<comment type="caution">
    <text evidence="6">The sequence shown here is derived from an EMBL/GenBank/DDBJ whole genome shotgun (WGS) entry which is preliminary data.</text>
</comment>
<keyword evidence="7" id="KW-1185">Reference proteome</keyword>
<evidence type="ECO:0000259" key="5">
    <source>
        <dbReference type="Pfam" id="PF00005"/>
    </source>
</evidence>
<organism evidence="6 7">
    <name type="scientific">Gemelliphila palaticanis</name>
    <dbReference type="NCBI Taxonomy" id="81950"/>
    <lineage>
        <taxon>Bacteria</taxon>
        <taxon>Bacillati</taxon>
        <taxon>Bacillota</taxon>
        <taxon>Bacilli</taxon>
        <taxon>Bacillales</taxon>
        <taxon>Gemellaceae</taxon>
        <taxon>Gemelliphila</taxon>
    </lineage>
</organism>
<evidence type="ECO:0000313" key="7">
    <source>
        <dbReference type="Proteomes" id="UP000531840"/>
    </source>
</evidence>
<dbReference type="Pfam" id="PF00005">
    <property type="entry name" value="ABC_tran"/>
    <property type="match status" value="1"/>
</dbReference>
<evidence type="ECO:0000313" key="6">
    <source>
        <dbReference type="EMBL" id="NYS46939.1"/>
    </source>
</evidence>
<dbReference type="PANTHER" id="PTHR43553:SF24">
    <property type="entry name" value="ENERGY-COUPLING FACTOR TRANSPORTER ATP-BINDING PROTEIN ECFA1"/>
    <property type="match status" value="1"/>
</dbReference>
<keyword evidence="2" id="KW-0813">Transport</keyword>
<dbReference type="EMBL" id="JACBYF010000002">
    <property type="protein sequence ID" value="NYS46939.1"/>
    <property type="molecule type" value="Genomic_DNA"/>
</dbReference>
<dbReference type="PANTHER" id="PTHR43553">
    <property type="entry name" value="HEAVY METAL TRANSPORTER"/>
    <property type="match status" value="1"/>
</dbReference>
<dbReference type="Gene3D" id="3.40.50.300">
    <property type="entry name" value="P-loop containing nucleotide triphosphate hydrolases"/>
    <property type="match status" value="1"/>
</dbReference>
<reference evidence="6 7" key="1">
    <citation type="submission" date="2020-07" db="EMBL/GenBank/DDBJ databases">
        <title>MOT database genomes.</title>
        <authorList>
            <person name="Joseph S."/>
            <person name="Aduse-Opoku J."/>
            <person name="Hashim A."/>
            <person name="Wade W."/>
            <person name="Curtis M."/>
        </authorList>
    </citation>
    <scope>NUCLEOTIDE SEQUENCE [LARGE SCALE GENOMIC DNA]</scope>
    <source>
        <strain evidence="6 7">CIP 106318</strain>
    </source>
</reference>
<gene>
    <name evidence="6" type="ORF">HZY85_01860</name>
</gene>